<name>A0A6S6UFW6_9BACT</name>
<sequence length="180" mass="20553">MGRKNNKKKSFSDNLANLFQERMLDDNAQDNISMIENDSKDKKKTKTKGTATAVAKKRTTKKPKGKSRTTRKSFSNNLERFFKDSIDGVLDGVVTDVKRSLVNTKKGNRKAIGIDLLIKRTTEENIKDKGAKQATQTKRVTVVLDTEKLEELKRIAKEEKRRLHQIIGELVDEYIDEAKK</sequence>
<accession>A0A6S6UFW6</accession>
<protein>
    <submittedName>
        <fullName evidence="2">Uncharacterized protein</fullName>
    </submittedName>
</protein>
<dbReference type="SUPFAM" id="SSF47598">
    <property type="entry name" value="Ribbon-helix-helix"/>
    <property type="match status" value="1"/>
</dbReference>
<evidence type="ECO:0000313" key="2">
    <source>
        <dbReference type="EMBL" id="CAA6827907.1"/>
    </source>
</evidence>
<dbReference type="InterPro" id="IPR010985">
    <property type="entry name" value="Ribbon_hlx_hlx"/>
</dbReference>
<evidence type="ECO:0000256" key="1">
    <source>
        <dbReference type="SAM" id="MobiDB-lite"/>
    </source>
</evidence>
<dbReference type="EMBL" id="CACVAQ010000416">
    <property type="protein sequence ID" value="CAA6827907.1"/>
    <property type="molecule type" value="Genomic_DNA"/>
</dbReference>
<dbReference type="GO" id="GO:0006355">
    <property type="term" value="P:regulation of DNA-templated transcription"/>
    <property type="evidence" value="ECO:0007669"/>
    <property type="project" value="InterPro"/>
</dbReference>
<dbReference type="AlphaFoldDB" id="A0A6S6UFW6"/>
<reference evidence="2" key="1">
    <citation type="submission" date="2020-01" db="EMBL/GenBank/DDBJ databases">
        <authorList>
            <person name="Meier V. D."/>
            <person name="Meier V D."/>
        </authorList>
    </citation>
    <scope>NUCLEOTIDE SEQUENCE</scope>
    <source>
        <strain evidence="2">HLG_WM_MAG_10</strain>
    </source>
</reference>
<dbReference type="Gene3D" id="1.10.1220.10">
    <property type="entry name" value="Met repressor-like"/>
    <property type="match status" value="1"/>
</dbReference>
<feature type="compositionally biased region" description="Basic residues" evidence="1">
    <location>
        <begin position="55"/>
        <end position="71"/>
    </location>
</feature>
<feature type="region of interest" description="Disordered" evidence="1">
    <location>
        <begin position="30"/>
        <end position="74"/>
    </location>
</feature>
<proteinExistence type="predicted"/>
<gene>
    <name evidence="2" type="ORF">HELGO_WM53959</name>
</gene>
<dbReference type="InterPro" id="IPR013321">
    <property type="entry name" value="Arc_rbn_hlx_hlx"/>
</dbReference>
<organism evidence="2">
    <name type="scientific">uncultured Aureispira sp</name>
    <dbReference type="NCBI Taxonomy" id="1331704"/>
    <lineage>
        <taxon>Bacteria</taxon>
        <taxon>Pseudomonadati</taxon>
        <taxon>Bacteroidota</taxon>
        <taxon>Saprospiria</taxon>
        <taxon>Saprospirales</taxon>
        <taxon>Saprospiraceae</taxon>
        <taxon>Aureispira</taxon>
        <taxon>environmental samples</taxon>
    </lineage>
</organism>